<evidence type="ECO:0000313" key="1">
    <source>
        <dbReference type="EMBL" id="SOD96504.1"/>
    </source>
</evidence>
<evidence type="ECO:0000313" key="2">
    <source>
        <dbReference type="Proteomes" id="UP000219621"/>
    </source>
</evidence>
<dbReference type="EMBL" id="OCNJ01000005">
    <property type="protein sequence ID" value="SOD96504.1"/>
    <property type="molecule type" value="Genomic_DNA"/>
</dbReference>
<accession>A0A286GNE2</accession>
<evidence type="ECO:0008006" key="3">
    <source>
        <dbReference type="Google" id="ProtNLM"/>
    </source>
</evidence>
<dbReference type="OrthoDB" id="122670at2"/>
<gene>
    <name evidence="1" type="ORF">SAMN05421508_105363</name>
</gene>
<proteinExistence type="predicted"/>
<dbReference type="Proteomes" id="UP000219621">
    <property type="component" value="Unassembled WGS sequence"/>
</dbReference>
<name>A0A286GNE2_9PROT</name>
<sequence>MPLIVDLGAARLYMYRGDHNPPHFHVLEGNAACTVRIDALTVMAGRVSPRALRAALAWAEANRDALNARWRAYNEEDDEW</sequence>
<dbReference type="InterPro" id="IPR025427">
    <property type="entry name" value="DUF4160"/>
</dbReference>
<dbReference type="AlphaFoldDB" id="A0A286GNE2"/>
<reference evidence="1 2" key="1">
    <citation type="submission" date="2017-09" db="EMBL/GenBank/DDBJ databases">
        <authorList>
            <person name="Ehlers B."/>
            <person name="Leendertz F.H."/>
        </authorList>
    </citation>
    <scope>NUCLEOTIDE SEQUENCE [LARGE SCALE GENOMIC DNA]</scope>
    <source>
        <strain evidence="1 2">USBA 140</strain>
    </source>
</reference>
<dbReference type="RefSeq" id="WP_097279728.1">
    <property type="nucleotide sequence ID" value="NZ_OCNJ01000005.1"/>
</dbReference>
<organism evidence="1 2">
    <name type="scientific">Caenispirillum bisanense</name>
    <dbReference type="NCBI Taxonomy" id="414052"/>
    <lineage>
        <taxon>Bacteria</taxon>
        <taxon>Pseudomonadati</taxon>
        <taxon>Pseudomonadota</taxon>
        <taxon>Alphaproteobacteria</taxon>
        <taxon>Rhodospirillales</taxon>
        <taxon>Novispirillaceae</taxon>
        <taxon>Caenispirillum</taxon>
    </lineage>
</organism>
<protein>
    <recommendedName>
        <fullName evidence="3">DUF4160 domain-containing protein</fullName>
    </recommendedName>
</protein>
<dbReference type="Pfam" id="PF13711">
    <property type="entry name" value="DUF4160"/>
    <property type="match status" value="1"/>
</dbReference>
<keyword evidence="2" id="KW-1185">Reference proteome</keyword>